<dbReference type="PANTHER" id="PTHR22777">
    <property type="entry name" value="HEMOLYSIN-RELATED"/>
    <property type="match status" value="1"/>
</dbReference>
<evidence type="ECO:0000313" key="10">
    <source>
        <dbReference type="EMBL" id="GAG07857.1"/>
    </source>
</evidence>
<dbReference type="PANTHER" id="PTHR22777:SF17">
    <property type="entry name" value="UPF0053 PROTEIN SLL0260"/>
    <property type="match status" value="1"/>
</dbReference>
<organism evidence="10">
    <name type="scientific">marine sediment metagenome</name>
    <dbReference type="NCBI Taxonomy" id="412755"/>
    <lineage>
        <taxon>unclassified sequences</taxon>
        <taxon>metagenomes</taxon>
        <taxon>ecological metagenomes</taxon>
    </lineage>
</organism>
<comment type="caution">
    <text evidence="10">The sequence shown here is derived from an EMBL/GenBank/DDBJ whole genome shotgun (WGS) entry which is preliminary data.</text>
</comment>
<keyword evidence="3" id="KW-0677">Repeat</keyword>
<reference evidence="10" key="1">
    <citation type="journal article" date="2014" name="Front. Microbiol.">
        <title>High frequency of phylogenetically diverse reductive dehalogenase-homologous genes in deep subseafloor sedimentary metagenomes.</title>
        <authorList>
            <person name="Kawai M."/>
            <person name="Futagami T."/>
            <person name="Toyoda A."/>
            <person name="Takaki Y."/>
            <person name="Nishi S."/>
            <person name="Hori S."/>
            <person name="Arai W."/>
            <person name="Tsubouchi T."/>
            <person name="Morono Y."/>
            <person name="Uchiyama I."/>
            <person name="Ito T."/>
            <person name="Fujiyama A."/>
            <person name="Inagaki F."/>
            <person name="Takami H."/>
        </authorList>
    </citation>
    <scope>NUCLEOTIDE SEQUENCE</scope>
    <source>
        <strain evidence="10">Expedition CK06-06</strain>
    </source>
</reference>
<evidence type="ECO:0000256" key="5">
    <source>
        <dbReference type="ARBA" id="ARBA00023122"/>
    </source>
</evidence>
<dbReference type="PROSITE" id="PS51846">
    <property type="entry name" value="CNNM"/>
    <property type="match status" value="1"/>
</dbReference>
<feature type="transmembrane region" description="Helical" evidence="7">
    <location>
        <begin position="46"/>
        <end position="66"/>
    </location>
</feature>
<dbReference type="Pfam" id="PF00571">
    <property type="entry name" value="CBS"/>
    <property type="match status" value="2"/>
</dbReference>
<dbReference type="InterPro" id="IPR002550">
    <property type="entry name" value="CNNM"/>
</dbReference>
<keyword evidence="5" id="KW-0129">CBS domain</keyword>
<evidence type="ECO:0000256" key="2">
    <source>
        <dbReference type="ARBA" id="ARBA00022692"/>
    </source>
</evidence>
<dbReference type="PROSITE" id="PS51371">
    <property type="entry name" value="CBS"/>
    <property type="match status" value="1"/>
</dbReference>
<dbReference type="InterPro" id="IPR046342">
    <property type="entry name" value="CBS_dom_sf"/>
</dbReference>
<dbReference type="InterPro" id="IPR044751">
    <property type="entry name" value="Ion_transp-like_CBS"/>
</dbReference>
<evidence type="ECO:0000256" key="7">
    <source>
        <dbReference type="SAM" id="Phobius"/>
    </source>
</evidence>
<feature type="domain" description="CBS" evidence="8">
    <location>
        <begin position="163"/>
        <end position="222"/>
    </location>
</feature>
<keyword evidence="2 7" id="KW-0812">Transmembrane</keyword>
<proteinExistence type="predicted"/>
<evidence type="ECO:0000259" key="9">
    <source>
        <dbReference type="PROSITE" id="PS51846"/>
    </source>
</evidence>
<dbReference type="SUPFAM" id="SSF54631">
    <property type="entry name" value="CBS-domain pair"/>
    <property type="match status" value="1"/>
</dbReference>
<dbReference type="Gene3D" id="3.10.580.10">
    <property type="entry name" value="CBS-domain"/>
    <property type="match status" value="1"/>
</dbReference>
<evidence type="ECO:0008006" key="11">
    <source>
        <dbReference type="Google" id="ProtNLM"/>
    </source>
</evidence>
<dbReference type="EMBL" id="BARS01025761">
    <property type="protein sequence ID" value="GAG07857.1"/>
    <property type="molecule type" value="Genomic_DNA"/>
</dbReference>
<comment type="subcellular location">
    <subcellularLocation>
        <location evidence="1">Membrane</location>
        <topology evidence="1">Multi-pass membrane protein</topology>
    </subcellularLocation>
</comment>
<evidence type="ECO:0000256" key="1">
    <source>
        <dbReference type="ARBA" id="ARBA00004141"/>
    </source>
</evidence>
<gene>
    <name evidence="10" type="ORF">S01H1_40665</name>
</gene>
<dbReference type="AlphaFoldDB" id="X0V925"/>
<keyword evidence="6 7" id="KW-0472">Membrane</keyword>
<protein>
    <recommendedName>
        <fullName evidence="11">CNNM transmembrane domain-containing protein</fullName>
    </recommendedName>
</protein>
<evidence type="ECO:0000256" key="3">
    <source>
        <dbReference type="ARBA" id="ARBA00022737"/>
    </source>
</evidence>
<feature type="transmembrane region" description="Helical" evidence="7">
    <location>
        <begin position="12"/>
        <end position="34"/>
    </location>
</feature>
<evidence type="ECO:0000256" key="4">
    <source>
        <dbReference type="ARBA" id="ARBA00022989"/>
    </source>
</evidence>
<name>X0V925_9ZZZZ</name>
<dbReference type="GO" id="GO:0005886">
    <property type="term" value="C:plasma membrane"/>
    <property type="evidence" value="ECO:0007669"/>
    <property type="project" value="TreeGrafter"/>
</dbReference>
<evidence type="ECO:0000256" key="6">
    <source>
        <dbReference type="ARBA" id="ARBA00023136"/>
    </source>
</evidence>
<sequence>VPALMRRPGDLLTTVLLGTNLVRILYFVVSATLIMRCRDQVDNGGFWASTLAVITFLGVVIASEIIPKTLANIWARQLSPSVAPVLKVLGRIVAPMQRFLMAALIEPLTRLLAPARSHRGDLSADEMAALLALSQKRGLIGQDETELLQEVLELTDLRAGDIMVPRVDVVAYEADDSPEGLLEIIRAKRITKIPVYERDLDHVVGVIYAKRLLVNPGRPLREILSPVRFVPESAPLERVLLQFRATRSQLGMVVDEYGGTAGLITL</sequence>
<accession>X0V925</accession>
<dbReference type="CDD" id="cd04590">
    <property type="entry name" value="CBS_pair_CorC_HlyC_assoc"/>
    <property type="match status" value="1"/>
</dbReference>
<feature type="non-terminal residue" evidence="10">
    <location>
        <position position="266"/>
    </location>
</feature>
<keyword evidence="4 7" id="KW-1133">Transmembrane helix</keyword>
<feature type="domain" description="CNNM transmembrane" evidence="9">
    <location>
        <begin position="1"/>
        <end position="144"/>
    </location>
</feature>
<evidence type="ECO:0000259" key="8">
    <source>
        <dbReference type="PROSITE" id="PS51371"/>
    </source>
</evidence>
<dbReference type="Pfam" id="PF01595">
    <property type="entry name" value="CNNM"/>
    <property type="match status" value="1"/>
</dbReference>
<feature type="non-terminal residue" evidence="10">
    <location>
        <position position="1"/>
    </location>
</feature>
<dbReference type="InterPro" id="IPR000644">
    <property type="entry name" value="CBS_dom"/>
</dbReference>